<name>D8K4V4_NITWC</name>
<dbReference type="RefSeq" id="WP_013220033.1">
    <property type="nucleotide sequence ID" value="NC_014315.1"/>
</dbReference>
<dbReference type="GO" id="GO:0090499">
    <property type="term" value="F:pimelyl-[acyl-carrier protein] methyl ester esterase activity"/>
    <property type="evidence" value="ECO:0007669"/>
    <property type="project" value="UniProtKB-EC"/>
</dbReference>
<comment type="subcellular location">
    <subcellularLocation>
        <location evidence="5">Cytoplasm</location>
    </subcellularLocation>
</comment>
<dbReference type="GO" id="GO:0009102">
    <property type="term" value="P:biotin biosynthetic process"/>
    <property type="evidence" value="ECO:0007669"/>
    <property type="project" value="UniProtKB-UniRule"/>
</dbReference>
<feature type="domain" description="AB hydrolase-1" evidence="6">
    <location>
        <begin position="15"/>
        <end position="242"/>
    </location>
</feature>
<feature type="binding site" evidence="5">
    <location>
        <position position="236"/>
    </location>
    <ligand>
        <name>substrate</name>
    </ligand>
</feature>
<feature type="binding site" evidence="5">
    <location>
        <position position="21"/>
    </location>
    <ligand>
        <name>substrate</name>
    </ligand>
</feature>
<dbReference type="UniPathway" id="UPA00078"/>
<dbReference type="SUPFAM" id="SSF53474">
    <property type="entry name" value="alpha/beta-Hydrolases"/>
    <property type="match status" value="1"/>
</dbReference>
<dbReference type="HAMAP" id="MF_01260">
    <property type="entry name" value="Carboxylester"/>
    <property type="match status" value="1"/>
</dbReference>
<dbReference type="EMBL" id="CP002086">
    <property type="protein sequence ID" value="ADJ27931.1"/>
    <property type="molecule type" value="Genomic_DNA"/>
</dbReference>
<evidence type="ECO:0000256" key="3">
    <source>
        <dbReference type="ARBA" id="ARBA00022756"/>
    </source>
</evidence>
<dbReference type="PANTHER" id="PTHR43798">
    <property type="entry name" value="MONOACYLGLYCEROL LIPASE"/>
    <property type="match status" value="1"/>
</dbReference>
<dbReference type="KEGG" id="nwa:Nwat_0989"/>
<dbReference type="AlphaFoldDB" id="D8K4V4"/>
<dbReference type="InterPro" id="IPR000073">
    <property type="entry name" value="AB_hydrolase_1"/>
</dbReference>
<evidence type="ECO:0000313" key="8">
    <source>
        <dbReference type="Proteomes" id="UP000000393"/>
    </source>
</evidence>
<sequence>MTPLHVVQCGAGPELVMLHGWGFHSGVWAPLVERLSACFRLTLVDLPGHGHSPPLPHGRRLAAVAEAVIQAAPSQASWLGWSLGGLVALQAAINFPRGVNKLVLVASTPCFVAAADWPYGVTSKVFMDFSASLQHDPAETLKRFVWLQTRGAERAKGVAQVRLAHFNASYRPCTQGLEDGLALLQESDLRVELETIACPTLAIMGQRDPLVPPNVGAWLSAHLPQGQVCMIPGAGHAPFLSHGQVFQDTVSHFLQA</sequence>
<evidence type="ECO:0000313" key="7">
    <source>
        <dbReference type="EMBL" id="ADJ27931.1"/>
    </source>
</evidence>
<protein>
    <recommendedName>
        <fullName evidence="5">Pimeloyl-[acyl-carrier protein] methyl ester esterase</fullName>
        <ecNumber evidence="5">3.1.1.85</ecNumber>
    </recommendedName>
    <alternativeName>
        <fullName evidence="5">Biotin synthesis protein BioH</fullName>
    </alternativeName>
    <alternativeName>
        <fullName evidence="5">Carboxylesterase BioH</fullName>
    </alternativeName>
</protein>
<dbReference type="PANTHER" id="PTHR43798:SF31">
    <property type="entry name" value="AB HYDROLASE SUPERFAMILY PROTEIN YCLE"/>
    <property type="match status" value="1"/>
</dbReference>
<feature type="binding site" evidence="5">
    <location>
        <begin position="144"/>
        <end position="148"/>
    </location>
    <ligand>
        <name>substrate</name>
    </ligand>
</feature>
<dbReference type="Gene3D" id="3.40.50.1820">
    <property type="entry name" value="alpha/beta hydrolase"/>
    <property type="match status" value="1"/>
</dbReference>
<keyword evidence="4 5" id="KW-0378">Hydrolase</keyword>
<keyword evidence="2 5" id="KW-0963">Cytoplasm</keyword>
<dbReference type="STRING" id="105559.Nwat_0989"/>
<evidence type="ECO:0000256" key="5">
    <source>
        <dbReference type="HAMAP-Rule" id="MF_01260"/>
    </source>
</evidence>
<dbReference type="GO" id="GO:0005737">
    <property type="term" value="C:cytoplasm"/>
    <property type="evidence" value="ECO:0007669"/>
    <property type="project" value="UniProtKB-SubCell"/>
</dbReference>
<dbReference type="InterPro" id="IPR029058">
    <property type="entry name" value="AB_hydrolase_fold"/>
</dbReference>
<feature type="active site" evidence="5">
    <location>
        <position position="208"/>
    </location>
</feature>
<keyword evidence="1 5" id="KW-0719">Serine esterase</keyword>
<gene>
    <name evidence="5" type="primary">bioH</name>
    <name evidence="7" type="ordered locus">Nwat_0989</name>
</gene>
<dbReference type="NCBIfam" id="TIGR01738">
    <property type="entry name" value="bioH"/>
    <property type="match status" value="1"/>
</dbReference>
<dbReference type="GO" id="GO:0016020">
    <property type="term" value="C:membrane"/>
    <property type="evidence" value="ECO:0007669"/>
    <property type="project" value="TreeGrafter"/>
</dbReference>
<dbReference type="EC" id="3.1.1.85" evidence="5"/>
<organism evidence="7 8">
    <name type="scientific">Nitrosococcus watsoni (strain C-113)</name>
    <dbReference type="NCBI Taxonomy" id="105559"/>
    <lineage>
        <taxon>Bacteria</taxon>
        <taxon>Pseudomonadati</taxon>
        <taxon>Pseudomonadota</taxon>
        <taxon>Gammaproteobacteria</taxon>
        <taxon>Chromatiales</taxon>
        <taxon>Chromatiaceae</taxon>
        <taxon>Nitrosococcus</taxon>
    </lineage>
</organism>
<comment type="function">
    <text evidence="5">The physiological role of BioH is to remove the methyl group introduced by BioC when the pimeloyl moiety is complete. It allows to synthesize pimeloyl-ACP via the fatty acid synthetic pathway through the hydrolysis of the ester bonds of pimeloyl-ACP esters.</text>
</comment>
<dbReference type="Proteomes" id="UP000000393">
    <property type="component" value="Chromosome"/>
</dbReference>
<feature type="active site" description="Nucleophile" evidence="5">
    <location>
        <position position="82"/>
    </location>
</feature>
<dbReference type="InterPro" id="IPR050266">
    <property type="entry name" value="AB_hydrolase_sf"/>
</dbReference>
<comment type="subunit">
    <text evidence="5">Monomer.</text>
</comment>
<reference evidence="7 8" key="1">
    <citation type="submission" date="2010-06" db="EMBL/GenBank/DDBJ databases">
        <title>Complete sequence of chromosome of Nitrosococcus watsoni C-113.</title>
        <authorList>
            <consortium name="US DOE Joint Genome Institute"/>
            <person name="Lucas S."/>
            <person name="Copeland A."/>
            <person name="Lapidus A."/>
            <person name="Cheng J.-F."/>
            <person name="Bruce D."/>
            <person name="Goodwin L."/>
            <person name="Pitluck S."/>
            <person name="Malfatti S.A."/>
            <person name="Chain P.S.G."/>
            <person name="Land M."/>
            <person name="Hauser L."/>
            <person name="Kyrpides N."/>
            <person name="Ivanova N."/>
            <person name="Cambell M.A."/>
            <person name="Heidelberg J.F."/>
            <person name="Klotz M.G."/>
            <person name="Woyke T."/>
        </authorList>
    </citation>
    <scope>NUCLEOTIDE SEQUENCE [LARGE SCALE GENOMIC DNA]</scope>
    <source>
        <strain evidence="7 8">C-113</strain>
    </source>
</reference>
<evidence type="ECO:0000259" key="6">
    <source>
        <dbReference type="Pfam" id="PF00561"/>
    </source>
</evidence>
<keyword evidence="8" id="KW-1185">Reference proteome</keyword>
<dbReference type="Pfam" id="PF00561">
    <property type="entry name" value="Abhydrolase_1"/>
    <property type="match status" value="1"/>
</dbReference>
<dbReference type="eggNOG" id="COG2267">
    <property type="taxonomic scope" value="Bacteria"/>
</dbReference>
<proteinExistence type="inferred from homology"/>
<dbReference type="PRINTS" id="PR00111">
    <property type="entry name" value="ABHYDROLASE"/>
</dbReference>
<evidence type="ECO:0000256" key="4">
    <source>
        <dbReference type="ARBA" id="ARBA00022801"/>
    </source>
</evidence>
<dbReference type="HOGENOM" id="CLU_020336_12_2_6"/>
<keyword evidence="3 5" id="KW-0093">Biotin biosynthesis</keyword>
<dbReference type="OrthoDB" id="9780744at2"/>
<evidence type="ECO:0000256" key="2">
    <source>
        <dbReference type="ARBA" id="ARBA00022490"/>
    </source>
</evidence>
<dbReference type="InterPro" id="IPR010076">
    <property type="entry name" value="BioH"/>
</dbReference>
<feature type="binding site" evidence="5">
    <location>
        <begin position="82"/>
        <end position="83"/>
    </location>
    <ligand>
        <name>substrate</name>
    </ligand>
</feature>
<evidence type="ECO:0000256" key="1">
    <source>
        <dbReference type="ARBA" id="ARBA00022487"/>
    </source>
</evidence>
<comment type="pathway">
    <text evidence="5">Cofactor biosynthesis; biotin biosynthesis.</text>
</comment>
<comment type="catalytic activity">
    <reaction evidence="5">
        <text>6-carboxyhexanoyl-[ACP] methyl ester + H2O = 6-carboxyhexanoyl-[ACP] + methanol + H(+)</text>
        <dbReference type="Rhea" id="RHEA:42700"/>
        <dbReference type="Rhea" id="RHEA-COMP:9955"/>
        <dbReference type="Rhea" id="RHEA-COMP:10186"/>
        <dbReference type="ChEBI" id="CHEBI:15377"/>
        <dbReference type="ChEBI" id="CHEBI:15378"/>
        <dbReference type="ChEBI" id="CHEBI:17790"/>
        <dbReference type="ChEBI" id="CHEBI:78846"/>
        <dbReference type="ChEBI" id="CHEBI:82735"/>
        <dbReference type="EC" id="3.1.1.85"/>
    </reaction>
</comment>
<accession>D8K4V4</accession>
<comment type="similarity">
    <text evidence="5">Belongs to the AB hydrolase superfamily. Carboxylesterase BioH family.</text>
</comment>
<feature type="active site" evidence="5">
    <location>
        <position position="236"/>
    </location>
</feature>